<evidence type="ECO:0000256" key="1">
    <source>
        <dbReference type="SAM" id="MobiDB-lite"/>
    </source>
</evidence>
<dbReference type="Proteomes" id="UP000031575">
    <property type="component" value="Unassembled WGS sequence"/>
</dbReference>
<evidence type="ECO:0000313" key="2">
    <source>
        <dbReference type="EMBL" id="KIH92907.1"/>
    </source>
</evidence>
<dbReference type="VEuPathDB" id="FungiDB:SPBR_03281"/>
<dbReference type="GeneID" id="63676505"/>
<feature type="region of interest" description="Disordered" evidence="1">
    <location>
        <begin position="1"/>
        <end position="37"/>
    </location>
</feature>
<dbReference type="HOGENOM" id="CLU_123484_0_0_1"/>
<sequence>MFKIPALPPPRPAAQQTRSTGATVTDNPPRTDRRQTIAPPDLPVMVKMSITSEFRNLRKYYPQRPEAVGEAMRLTRKLVLMKPSQYNSSLDFFCHFEQLIRQQDRTGFPLEDYVKCELLLRGIAIICGSAETWKRRMEKGLLEYRQLMEEMKTKFRANSQRQWLQPNKNDISASQRATLATVLPWHGKK</sequence>
<keyword evidence="3" id="KW-1185">Reference proteome</keyword>
<feature type="compositionally biased region" description="Pro residues" evidence="1">
    <location>
        <begin position="1"/>
        <end position="12"/>
    </location>
</feature>
<organism evidence="2 3">
    <name type="scientific">Sporothrix brasiliensis 5110</name>
    <dbReference type="NCBI Taxonomy" id="1398154"/>
    <lineage>
        <taxon>Eukaryota</taxon>
        <taxon>Fungi</taxon>
        <taxon>Dikarya</taxon>
        <taxon>Ascomycota</taxon>
        <taxon>Pezizomycotina</taxon>
        <taxon>Sordariomycetes</taxon>
        <taxon>Sordariomycetidae</taxon>
        <taxon>Ophiostomatales</taxon>
        <taxon>Ophiostomataceae</taxon>
        <taxon>Sporothrix</taxon>
    </lineage>
</organism>
<comment type="caution">
    <text evidence="2">The sequence shown here is derived from an EMBL/GenBank/DDBJ whole genome shotgun (WGS) entry which is preliminary data.</text>
</comment>
<accession>A0A0C2J7A4</accession>
<proteinExistence type="predicted"/>
<dbReference type="OrthoDB" id="10313197at2759"/>
<reference evidence="2 3" key="1">
    <citation type="journal article" date="2014" name="BMC Genomics">
        <title>Comparative genomics of the major fungal agents of human and animal Sporotrichosis: Sporothrix schenckii and Sporothrix brasiliensis.</title>
        <authorList>
            <person name="Teixeira M.M."/>
            <person name="de Almeida L.G."/>
            <person name="Kubitschek-Barreira P."/>
            <person name="Alves F.L."/>
            <person name="Kioshima E.S."/>
            <person name="Abadio A.K."/>
            <person name="Fernandes L."/>
            <person name="Derengowski L.S."/>
            <person name="Ferreira K.S."/>
            <person name="Souza R.C."/>
            <person name="Ruiz J.C."/>
            <person name="de Andrade N.C."/>
            <person name="Paes H.C."/>
            <person name="Nicola A.M."/>
            <person name="Albuquerque P."/>
            <person name="Gerber A.L."/>
            <person name="Martins V.P."/>
            <person name="Peconick L.D."/>
            <person name="Neto A.V."/>
            <person name="Chaucanez C.B."/>
            <person name="Silva P.A."/>
            <person name="Cunha O.L."/>
            <person name="de Oliveira F.F."/>
            <person name="dos Santos T.C."/>
            <person name="Barros A.L."/>
            <person name="Soares M.A."/>
            <person name="de Oliveira L.M."/>
            <person name="Marini M.M."/>
            <person name="Villalobos-Duno H."/>
            <person name="Cunha M.M."/>
            <person name="de Hoog S."/>
            <person name="da Silveira J.F."/>
            <person name="Henrissat B."/>
            <person name="Nino-Vega G.A."/>
            <person name="Cisalpino P.S."/>
            <person name="Mora-Montes H.M."/>
            <person name="Almeida S.R."/>
            <person name="Stajich J.E."/>
            <person name="Lopes-Bezerra L.M."/>
            <person name="Vasconcelos A.T."/>
            <person name="Felipe M.S."/>
        </authorList>
    </citation>
    <scope>NUCLEOTIDE SEQUENCE [LARGE SCALE GENOMIC DNA]</scope>
    <source>
        <strain evidence="2 3">5110</strain>
    </source>
</reference>
<evidence type="ECO:0000313" key="3">
    <source>
        <dbReference type="Proteomes" id="UP000031575"/>
    </source>
</evidence>
<dbReference type="AlphaFoldDB" id="A0A0C2J7A4"/>
<gene>
    <name evidence="2" type="ORF">SPBR_03281</name>
</gene>
<dbReference type="RefSeq" id="XP_040620917.1">
    <property type="nucleotide sequence ID" value="XM_040761584.1"/>
</dbReference>
<feature type="compositionally biased region" description="Polar residues" evidence="1">
    <location>
        <begin position="15"/>
        <end position="28"/>
    </location>
</feature>
<name>A0A0C2J7A4_9PEZI</name>
<dbReference type="EMBL" id="AWTV01000006">
    <property type="protein sequence ID" value="KIH92907.1"/>
    <property type="molecule type" value="Genomic_DNA"/>
</dbReference>
<protein>
    <submittedName>
        <fullName evidence="2">Uncharacterized protein</fullName>
    </submittedName>
</protein>